<reference evidence="1" key="1">
    <citation type="submission" date="2021-01" db="EMBL/GenBank/DDBJ databases">
        <title>Fulvivirga kasyanovii gen. nov., sp nov., a novel member of the phylum Bacteroidetes isolated from seawater in a mussel farm.</title>
        <authorList>
            <person name="Zhao L.-H."/>
            <person name="Wang Z.-J."/>
        </authorList>
    </citation>
    <scope>NUCLEOTIDE SEQUENCE</scope>
    <source>
        <strain evidence="1">29W222</strain>
    </source>
</reference>
<keyword evidence="2" id="KW-1185">Reference proteome</keyword>
<name>A0A937FYQ4_9BACT</name>
<evidence type="ECO:0000313" key="2">
    <source>
        <dbReference type="Proteomes" id="UP000614216"/>
    </source>
</evidence>
<evidence type="ECO:0000313" key="1">
    <source>
        <dbReference type="EMBL" id="MBL6448570.1"/>
    </source>
</evidence>
<sequence length="115" mass="11848">MSIIKFPFGAATLETPDSAAAISVDVANTKTLIQVSPVEAVTLDLVANDGLVVGSEVHVDIIQDATGRNVTFGNTGDTIVAPDLVGVPNDRDTIALVWNGTSFVGGVWNKVVDAA</sequence>
<dbReference type="RefSeq" id="WP_202858105.1">
    <property type="nucleotide sequence ID" value="NZ_JAEUGD010000064.1"/>
</dbReference>
<gene>
    <name evidence="1" type="ORF">JMN32_19825</name>
</gene>
<dbReference type="AlphaFoldDB" id="A0A937FYQ4"/>
<comment type="caution">
    <text evidence="1">The sequence shown here is derived from an EMBL/GenBank/DDBJ whole genome shotgun (WGS) entry which is preliminary data.</text>
</comment>
<protein>
    <submittedName>
        <fullName evidence="1">Uncharacterized protein</fullName>
    </submittedName>
</protein>
<organism evidence="1 2">
    <name type="scientific">Fulvivirga marina</name>
    <dbReference type="NCBI Taxonomy" id="2494733"/>
    <lineage>
        <taxon>Bacteria</taxon>
        <taxon>Pseudomonadati</taxon>
        <taxon>Bacteroidota</taxon>
        <taxon>Cytophagia</taxon>
        <taxon>Cytophagales</taxon>
        <taxon>Fulvivirgaceae</taxon>
        <taxon>Fulvivirga</taxon>
    </lineage>
</organism>
<accession>A0A937FYQ4</accession>
<dbReference type="EMBL" id="JAEUGD010000064">
    <property type="protein sequence ID" value="MBL6448570.1"/>
    <property type="molecule type" value="Genomic_DNA"/>
</dbReference>
<dbReference type="Proteomes" id="UP000614216">
    <property type="component" value="Unassembled WGS sequence"/>
</dbReference>
<proteinExistence type="predicted"/>